<accession>A0ABX8N3E7</accession>
<organism evidence="1 2">
    <name type="scientific">Pseudomonas fakonensis</name>
    <dbReference type="NCBI Taxonomy" id="2842355"/>
    <lineage>
        <taxon>Bacteria</taxon>
        <taxon>Pseudomonadati</taxon>
        <taxon>Pseudomonadota</taxon>
        <taxon>Gammaproteobacteria</taxon>
        <taxon>Pseudomonadales</taxon>
        <taxon>Pseudomonadaceae</taxon>
        <taxon>Pseudomonas</taxon>
    </lineage>
</organism>
<sequence>MMVHACSYSPGYGKESDVRASVAYTQRINREWVKRTYAGFLTDDEFEQILDNGKDLYFYADDLRERLPRYAEYREEREREEFEEMQRYFAEQDAA</sequence>
<dbReference type="EMBL" id="CP077076">
    <property type="protein sequence ID" value="QXH49962.1"/>
    <property type="molecule type" value="Genomic_DNA"/>
</dbReference>
<keyword evidence="2" id="KW-1185">Reference proteome</keyword>
<evidence type="ECO:0000313" key="2">
    <source>
        <dbReference type="Proteomes" id="UP001046350"/>
    </source>
</evidence>
<evidence type="ECO:0000313" key="1">
    <source>
        <dbReference type="EMBL" id="QXH49962.1"/>
    </source>
</evidence>
<dbReference type="RefSeq" id="WP_217839560.1">
    <property type="nucleotide sequence ID" value="NZ_CP077076.1"/>
</dbReference>
<proteinExistence type="predicted"/>
<gene>
    <name evidence="1" type="ORF">KSS94_18685</name>
</gene>
<name>A0ABX8N3E7_9PSED</name>
<protein>
    <submittedName>
        <fullName evidence="1">Uncharacterized protein</fullName>
    </submittedName>
</protein>
<reference evidence="1" key="1">
    <citation type="journal article" date="2021" name="Microorganisms">
        <title>The Ever-Expanding Pseudomonas Genus: Description of 43 New Species and Partition of the Pseudomonas putida Group.</title>
        <authorList>
            <person name="Girard L."/>
            <person name="Lood C."/>
            <person name="Hofte M."/>
            <person name="Vandamme P."/>
            <person name="Rokni-Zadeh H."/>
            <person name="van Noort V."/>
            <person name="Lavigne R."/>
            <person name="De Mot R."/>
        </authorList>
    </citation>
    <scope>NUCLEOTIDE SEQUENCE</scope>
    <source>
        <strain evidence="1">COW40</strain>
    </source>
</reference>
<dbReference type="Proteomes" id="UP001046350">
    <property type="component" value="Chromosome"/>
</dbReference>